<dbReference type="SUPFAM" id="SSF46689">
    <property type="entry name" value="Homeodomain-like"/>
    <property type="match status" value="1"/>
</dbReference>
<evidence type="ECO:0000256" key="2">
    <source>
        <dbReference type="ARBA" id="ARBA00023125"/>
    </source>
</evidence>
<feature type="DNA-binding region" description="H-T-H motif" evidence="3">
    <location>
        <begin position="40"/>
        <end position="59"/>
    </location>
</feature>
<protein>
    <submittedName>
        <fullName evidence="5">TetR/AcrR family transcriptional regulator</fullName>
    </submittedName>
</protein>
<gene>
    <name evidence="5" type="ORF">I3679_008135</name>
</gene>
<evidence type="ECO:0000256" key="1">
    <source>
        <dbReference type="ARBA" id="ARBA00023054"/>
    </source>
</evidence>
<dbReference type="InterPro" id="IPR009057">
    <property type="entry name" value="Homeodomain-like_sf"/>
</dbReference>
<accession>A0ABD5LS43</accession>
<dbReference type="EMBL" id="JADQCH020000001">
    <property type="protein sequence ID" value="MEY2344126.1"/>
    <property type="molecule type" value="Genomic_DNA"/>
</dbReference>
<dbReference type="Pfam" id="PF00440">
    <property type="entry name" value="TetR_N"/>
    <property type="match status" value="1"/>
</dbReference>
<evidence type="ECO:0000256" key="3">
    <source>
        <dbReference type="PROSITE-ProRule" id="PRU00335"/>
    </source>
</evidence>
<dbReference type="PANTHER" id="PTHR30055">
    <property type="entry name" value="HTH-TYPE TRANSCRIPTIONAL REGULATOR RUTR"/>
    <property type="match status" value="1"/>
</dbReference>
<organism evidence="5">
    <name type="scientific">Proteus mirabilis</name>
    <dbReference type="NCBI Taxonomy" id="584"/>
    <lineage>
        <taxon>Bacteria</taxon>
        <taxon>Pseudomonadati</taxon>
        <taxon>Pseudomonadota</taxon>
        <taxon>Gammaproteobacteria</taxon>
        <taxon>Enterobacterales</taxon>
        <taxon>Morganellaceae</taxon>
        <taxon>Proteus</taxon>
    </lineage>
</organism>
<dbReference type="InterPro" id="IPR001647">
    <property type="entry name" value="HTH_TetR"/>
</dbReference>
<dbReference type="PROSITE" id="PS50977">
    <property type="entry name" value="HTH_TETR_2"/>
    <property type="match status" value="1"/>
</dbReference>
<evidence type="ECO:0000313" key="5">
    <source>
        <dbReference type="EMBL" id="MEY2344126.1"/>
    </source>
</evidence>
<feature type="domain" description="HTH tetR-type" evidence="4">
    <location>
        <begin position="17"/>
        <end position="77"/>
    </location>
</feature>
<name>A0ABD5LS43_PROMI</name>
<proteinExistence type="predicted"/>
<dbReference type="AlphaFoldDB" id="A0ABD5LS43"/>
<dbReference type="PANTHER" id="PTHR30055:SF183">
    <property type="entry name" value="NUCLEOID OCCLUSION FACTOR SLMA"/>
    <property type="match status" value="1"/>
</dbReference>
<dbReference type="Gene3D" id="1.10.10.60">
    <property type="entry name" value="Homeodomain-like"/>
    <property type="match status" value="1"/>
</dbReference>
<comment type="caution">
    <text evidence="5">The sequence shown here is derived from an EMBL/GenBank/DDBJ whole genome shotgun (WGS) entry which is preliminary data.</text>
</comment>
<keyword evidence="1" id="KW-0175">Coiled coil</keyword>
<keyword evidence="2 3" id="KW-0238">DNA-binding</keyword>
<dbReference type="InterPro" id="IPR050109">
    <property type="entry name" value="HTH-type_TetR-like_transc_reg"/>
</dbReference>
<reference evidence="5" key="1">
    <citation type="submission" date="2021-05" db="EMBL/GenBank/DDBJ databases">
        <title>First report of NDM-5 and VEB-6 producing Proteus mirabilis isolated from blood of a sepsis patient in Kolkata, India.</title>
        <authorList>
            <person name="Halder G."/>
            <person name="Chaudhuri B."/>
            <person name="Dutta S."/>
        </authorList>
    </citation>
    <scope>NUCLEOTIDE SEQUENCE [LARGE SCALE GENOMIC DNA]</scope>
    <source>
        <strain evidence="5">7049</strain>
    </source>
</reference>
<sequence length="96" mass="10983">MSLEEKNIDKPRTKPAEVRLEELMNAAETLFLEKGFDATTVSDIVKQAGVAKGTYYHYFTAKQIFSTHCELDIWIGILIKLSKQWQAAKFKIFALN</sequence>
<dbReference type="GO" id="GO:0003677">
    <property type="term" value="F:DNA binding"/>
    <property type="evidence" value="ECO:0007669"/>
    <property type="project" value="UniProtKB-UniRule"/>
</dbReference>
<evidence type="ECO:0000259" key="4">
    <source>
        <dbReference type="PROSITE" id="PS50977"/>
    </source>
</evidence>
<dbReference type="PRINTS" id="PR00455">
    <property type="entry name" value="HTHTETR"/>
</dbReference>